<keyword evidence="4 16" id="KW-0732">Signal</keyword>
<organism evidence="19 21">
    <name type="scientific">Phyllostomus discolor</name>
    <name type="common">pale spear-nosed bat</name>
    <dbReference type="NCBI Taxonomy" id="89673"/>
    <lineage>
        <taxon>Eukaryota</taxon>
        <taxon>Metazoa</taxon>
        <taxon>Chordata</taxon>
        <taxon>Craniata</taxon>
        <taxon>Vertebrata</taxon>
        <taxon>Euteleostomi</taxon>
        <taxon>Mammalia</taxon>
        <taxon>Eutheria</taxon>
        <taxon>Laurasiatheria</taxon>
        <taxon>Chiroptera</taxon>
        <taxon>Yangochiroptera</taxon>
        <taxon>Phyllostomidae</taxon>
        <taxon>Phyllostominae</taxon>
        <taxon>Phyllostomus</taxon>
    </lineage>
</organism>
<dbReference type="RefSeq" id="XP_035876089.1">
    <property type="nucleotide sequence ID" value="XM_036020196.1"/>
</dbReference>
<dbReference type="Proteomes" id="UP000504628">
    <property type="component" value="Chromosome 3"/>
</dbReference>
<evidence type="ECO:0000256" key="9">
    <source>
        <dbReference type="ARBA" id="ARBA00023170"/>
    </source>
</evidence>
<keyword evidence="5" id="KW-0677">Repeat</keyword>
<dbReference type="Pfam" id="PF17971">
    <property type="entry name" value="LIFR_D2"/>
    <property type="match status" value="1"/>
</dbReference>
<dbReference type="InterPro" id="IPR048497">
    <property type="entry name" value="LIF-R-like_Ig-like"/>
</dbReference>
<dbReference type="Pfam" id="PF21177">
    <property type="entry name" value="LIF-R_Ig-like"/>
    <property type="match status" value="1"/>
</dbReference>
<dbReference type="PANTHER" id="PTHR48423">
    <property type="entry name" value="INTERLEUKIN-27 RECEPTOR SUBUNIT ALPHA"/>
    <property type="match status" value="1"/>
</dbReference>
<evidence type="ECO:0000256" key="11">
    <source>
        <dbReference type="ARBA" id="ARBA00064786"/>
    </source>
</evidence>
<dbReference type="SMART" id="SM00060">
    <property type="entry name" value="FN3"/>
    <property type="match status" value="3"/>
</dbReference>
<proteinExistence type="inferred from homology"/>
<reference evidence="21" key="2">
    <citation type="submission" date="2025-04" db="UniProtKB">
        <authorList>
            <consortium name="RefSeq"/>
        </authorList>
    </citation>
    <scope>IDENTIFICATION</scope>
    <source>
        <tissue evidence="21">Muscle</tissue>
    </source>
</reference>
<evidence type="ECO:0000256" key="12">
    <source>
        <dbReference type="ARBA" id="ARBA00071726"/>
    </source>
</evidence>
<keyword evidence="19" id="KW-1185">Reference proteome</keyword>
<dbReference type="FunFam" id="2.60.40.10:FF:001289">
    <property type="entry name" value="Oncostatin-M-specific receptor subunit beta"/>
    <property type="match status" value="1"/>
</dbReference>
<dbReference type="InterPro" id="IPR003529">
    <property type="entry name" value="Hematopoietin_rcpt_Gp130_CS"/>
</dbReference>
<evidence type="ECO:0000259" key="17">
    <source>
        <dbReference type="PROSITE" id="PS50853"/>
    </source>
</evidence>
<evidence type="ECO:0000313" key="19">
    <source>
        <dbReference type="Proteomes" id="UP000504628"/>
    </source>
</evidence>
<keyword evidence="9 18" id="KW-0675">Receptor</keyword>
<protein>
    <recommendedName>
        <fullName evidence="12">Oncostatin-M-specific receptor subunit beta</fullName>
    </recommendedName>
    <alternativeName>
        <fullName evidence="13">Interleukin-31 receptor subunit beta</fullName>
    </alternativeName>
</protein>
<dbReference type="OrthoDB" id="6382334at2759"/>
<dbReference type="Pfam" id="PF00041">
    <property type="entry name" value="fn3"/>
    <property type="match status" value="1"/>
</dbReference>
<dbReference type="GO" id="GO:0004896">
    <property type="term" value="F:cytokine receptor activity"/>
    <property type="evidence" value="ECO:0007669"/>
    <property type="project" value="InterPro"/>
</dbReference>
<dbReference type="GO" id="GO:0038165">
    <property type="term" value="P:oncostatin-M-mediated signaling pathway"/>
    <property type="evidence" value="ECO:0007669"/>
    <property type="project" value="UniProtKB-ARBA"/>
</dbReference>
<feature type="compositionally biased region" description="Low complexity" evidence="14">
    <location>
        <begin position="954"/>
        <end position="965"/>
    </location>
</feature>
<feature type="domain" description="Fibronectin type-III" evidence="17">
    <location>
        <begin position="621"/>
        <end position="733"/>
    </location>
</feature>
<dbReference type="FunFam" id="2.60.40.10:FF:001148">
    <property type="entry name" value="oncostatin-M-specific receptor subunit beta"/>
    <property type="match status" value="1"/>
</dbReference>
<gene>
    <name evidence="21" type="primary">OSMR</name>
    <name evidence="18" type="ORF">HJG60_014420</name>
</gene>
<dbReference type="FunFam" id="2.60.40.10:FF:000738">
    <property type="entry name" value="Leukemia inhibitory factor receptor"/>
    <property type="match status" value="1"/>
</dbReference>
<evidence type="ECO:0000256" key="7">
    <source>
        <dbReference type="ARBA" id="ARBA00023136"/>
    </source>
</evidence>
<dbReference type="CTD" id="9180"/>
<feature type="transmembrane region" description="Helical" evidence="15">
    <location>
        <begin position="737"/>
        <end position="758"/>
    </location>
</feature>
<evidence type="ECO:0000256" key="10">
    <source>
        <dbReference type="ARBA" id="ARBA00023180"/>
    </source>
</evidence>
<dbReference type="InterPro" id="IPR003961">
    <property type="entry name" value="FN3_dom"/>
</dbReference>
<dbReference type="FunFam" id="2.60.40.10:FF:000578">
    <property type="entry name" value="Leukemia inhibitory factor receptor"/>
    <property type="match status" value="1"/>
</dbReference>
<evidence type="ECO:0000256" key="4">
    <source>
        <dbReference type="ARBA" id="ARBA00022729"/>
    </source>
</evidence>
<feature type="signal peptide" evidence="16">
    <location>
        <begin position="1"/>
        <end position="27"/>
    </location>
</feature>
<dbReference type="PROSITE" id="PS50853">
    <property type="entry name" value="FN3"/>
    <property type="match status" value="1"/>
</dbReference>
<dbReference type="FunFam" id="2.60.40.10:FF:000607">
    <property type="entry name" value="Leukemia inhibitory factor receptor"/>
    <property type="match status" value="1"/>
</dbReference>
<dbReference type="Gene3D" id="2.60.40.10">
    <property type="entry name" value="Immunoglobulins"/>
    <property type="match status" value="7"/>
</dbReference>
<evidence type="ECO:0000313" key="18">
    <source>
        <dbReference type="EMBL" id="KAF6126217.1"/>
    </source>
</evidence>
<dbReference type="CDD" id="cd00063">
    <property type="entry name" value="FN3"/>
    <property type="match status" value="2"/>
</dbReference>
<dbReference type="PANTHER" id="PTHR48423:SF1">
    <property type="entry name" value="INTERLEUKIN-27 RECEPTOR SUBUNIT ALPHA"/>
    <property type="match status" value="1"/>
</dbReference>
<comment type="subunit">
    <text evidence="11">Heterodimer composed of OSMR and IL6ST (type II OSM receptor). Heterodimer with IL31RA to form the IL31 receptor.</text>
</comment>
<dbReference type="EMBL" id="JABVXQ010000002">
    <property type="protein sequence ID" value="KAF6126217.1"/>
    <property type="molecule type" value="Genomic_DNA"/>
</dbReference>
<name>A0A7E6DCU1_9CHIR</name>
<evidence type="ECO:0000256" key="6">
    <source>
        <dbReference type="ARBA" id="ARBA00022989"/>
    </source>
</evidence>
<comment type="subcellular location">
    <subcellularLocation>
        <location evidence="1">Membrane</location>
        <topology evidence="1">Single-pass type I membrane protein</topology>
    </subcellularLocation>
</comment>
<dbReference type="GO" id="GO:0005886">
    <property type="term" value="C:plasma membrane"/>
    <property type="evidence" value="ECO:0007669"/>
    <property type="project" value="UniProtKB-ARBA"/>
</dbReference>
<keyword evidence="6 15" id="KW-1133">Transmembrane helix</keyword>
<dbReference type="FunFam" id="2.60.40.10:FF:001286">
    <property type="entry name" value="Oncostatin-M-specific receptor subunit beta"/>
    <property type="match status" value="1"/>
</dbReference>
<dbReference type="InterPro" id="IPR052672">
    <property type="entry name" value="Type1_Cytokine_Rcpt_Type2"/>
</dbReference>
<evidence type="ECO:0000256" key="16">
    <source>
        <dbReference type="SAM" id="SignalP"/>
    </source>
</evidence>
<accession>A0A7E6DCU1</accession>
<evidence type="ECO:0000256" key="1">
    <source>
        <dbReference type="ARBA" id="ARBA00004479"/>
    </source>
</evidence>
<evidence type="ECO:0000313" key="20">
    <source>
        <dbReference type="Proteomes" id="UP000664940"/>
    </source>
</evidence>
<sequence length="975" mass="107908">MAPLAALQATFLSALLFLGTDCGKALSEPSQLAPESLKVSINTSQQSLHVQWTVHGLAYDEELNMVFQIQISRMTTFNVIWVENYSTTVAWKQVLHWRWDSELPLECTTHFVRLRGMVVEEAGTPGPRPWSNWTSWEEVDAQKSLGPDWLFVFPEEKLVEEGSNVTICYVSRSHENNVSCSLESAPILGEQLSPNVSVITLNNVSFIRKTGTNFFCQMEQTHTVKGSVLFVSKVLEEPKGLSCETRDFKTLTCTWDPGTDTDLPNYRSQHYMLFEAFSGENKSCEHKDSCVWQVAPGSQETYNFTLVAENFFRKRSVNIAFDLAHRVRPMDPFSMSLKSVSATGATVTWKVHPVRDHFTHLCQVELHGEGKVIQQHNVSVEKDGQRPFSELEPAMEYTARARCAAAEHFWKWSGWTGQDFRTLAAAPSEAPDVWRDVKSVLGSCNVTLFWKPLSKSHAHGEILFYNVAVESLHGPSGSKLFSIPAPAGGTEVALDGCSHRILVTANNSVGSSPAAMIVISGDPADKEAEEERVEPTEQGFSVSWKPPLEDVVGYVVDWCDRPEDAPCGLQWRRLGPNSTSAVIRSGAFRPGVRYHFRIYGISPQRRAFLLGKKTGYAQEEVPSDLPQVLVHNLTSHSFTLSWKDYATDSQPGFIRGYRVYLKSQAEQCQPEFQKTVLPDRSVGCQYEINDPEQKTLVMGDLQPESSYEFAVVPYTGAGEGALDAFTKVTMPDERSHVLIRIILPMVAGLVVIAILCYLKSRWMKEMCYPDIPDPYKSSVLSLLKPKEAAPLTIMSVNDCVPDALEVVKKPEGSKTPFPGARKAAPDTARIRPDYIYLLPTESSSGPCICFENLTYDQAAPNSGSCAHVLGPHEVPPSQLGLPTSAESLLKPLEQNYVNTPAEAPAGETTLNYVSQLASPVSGDKDLLPAKPPEPEPELCCEYRMQMALPLGLASPSLNESSNSSPTALLGQEYHG</sequence>
<keyword evidence="10" id="KW-0325">Glycoprotein</keyword>
<keyword evidence="8" id="KW-1015">Disulfide bond</keyword>
<evidence type="ECO:0000256" key="13">
    <source>
        <dbReference type="ARBA" id="ARBA00079310"/>
    </source>
</evidence>
<keyword evidence="7 15" id="KW-0472">Membrane</keyword>
<comment type="similarity">
    <text evidence="2">Belongs to the type I cytokine receptor family. Type 2 subfamily.</text>
</comment>
<dbReference type="FunFam" id="2.60.40.10:FF:000657">
    <property type="entry name" value="Leukemia inhibitory factor receptor"/>
    <property type="match status" value="1"/>
</dbReference>
<evidence type="ECO:0000256" key="15">
    <source>
        <dbReference type="SAM" id="Phobius"/>
    </source>
</evidence>
<dbReference type="Proteomes" id="UP000664940">
    <property type="component" value="Unassembled WGS sequence"/>
</dbReference>
<dbReference type="AlphaFoldDB" id="A0A7E6DCU1"/>
<evidence type="ECO:0000256" key="3">
    <source>
        <dbReference type="ARBA" id="ARBA00022692"/>
    </source>
</evidence>
<evidence type="ECO:0000256" key="5">
    <source>
        <dbReference type="ARBA" id="ARBA00022737"/>
    </source>
</evidence>
<dbReference type="SUPFAM" id="SSF49265">
    <property type="entry name" value="Fibronectin type III"/>
    <property type="match status" value="4"/>
</dbReference>
<evidence type="ECO:0000256" key="8">
    <source>
        <dbReference type="ARBA" id="ARBA00023157"/>
    </source>
</evidence>
<feature type="region of interest" description="Disordered" evidence="14">
    <location>
        <begin position="953"/>
        <end position="975"/>
    </location>
</feature>
<evidence type="ECO:0000256" key="14">
    <source>
        <dbReference type="SAM" id="MobiDB-lite"/>
    </source>
</evidence>
<evidence type="ECO:0000256" key="2">
    <source>
        <dbReference type="ARBA" id="ARBA00008921"/>
    </source>
</evidence>
<dbReference type="InterPro" id="IPR036116">
    <property type="entry name" value="FN3_sf"/>
</dbReference>
<dbReference type="Pfam" id="PF25552">
    <property type="entry name" value="LIFR_D4"/>
    <property type="match status" value="1"/>
</dbReference>
<dbReference type="InterPro" id="IPR013783">
    <property type="entry name" value="Ig-like_fold"/>
</dbReference>
<feature type="chain" id="PRO_5044656939" description="Oncostatin-M-specific receptor subunit beta" evidence="16">
    <location>
        <begin position="28"/>
        <end position="975"/>
    </location>
</feature>
<dbReference type="PROSITE" id="PS01353">
    <property type="entry name" value="HEMATOPO_REC_L_F2"/>
    <property type="match status" value="1"/>
</dbReference>
<dbReference type="InterPro" id="IPR040817">
    <property type="entry name" value="LIFR_D2"/>
</dbReference>
<keyword evidence="3 15" id="KW-0812">Transmembrane</keyword>
<reference evidence="18 20" key="1">
    <citation type="journal article" date="2020" name="Nature">
        <title>Six reference-quality genomes reveal evolution of bat adaptations.</title>
        <authorList>
            <person name="Jebb D."/>
            <person name="Huang Z."/>
            <person name="Pippel M."/>
            <person name="Hughes G.M."/>
            <person name="Lavrichenko K."/>
            <person name="Devanna P."/>
            <person name="Winkler S."/>
            <person name="Jermiin L.S."/>
            <person name="Skirmuntt E.C."/>
            <person name="Katzourakis A."/>
            <person name="Burkitt-Gray L."/>
            <person name="Ray D.A."/>
            <person name="Sullivan K.A.M."/>
            <person name="Roscito J.G."/>
            <person name="Kirilenko B.M."/>
            <person name="Davalos L.M."/>
            <person name="Corthals A.P."/>
            <person name="Power M.L."/>
            <person name="Jones G."/>
            <person name="Ransome R.D."/>
            <person name="Dechmann D.K.N."/>
            <person name="Locatelli A.G."/>
            <person name="Puechmaille S.J."/>
            <person name="Fedrigo O."/>
            <person name="Jarvis E.D."/>
            <person name="Hiller M."/>
            <person name="Vernes S.C."/>
            <person name="Myers E.W."/>
            <person name="Teeling E.C."/>
        </authorList>
    </citation>
    <scope>NUCLEOTIDE SEQUENCE [LARGE SCALE GENOMIC DNA]</scope>
    <source>
        <strain evidence="18">Bat1K_MPI-CBG_1</strain>
    </source>
</reference>
<evidence type="ECO:0000313" key="21">
    <source>
        <dbReference type="RefSeq" id="XP_035876089.1"/>
    </source>
</evidence>
<dbReference type="GeneID" id="114511461"/>